<evidence type="ECO:0000256" key="14">
    <source>
        <dbReference type="ARBA" id="ARBA00034808"/>
    </source>
</evidence>
<evidence type="ECO:0000256" key="13">
    <source>
        <dbReference type="ARBA" id="ARBA00034617"/>
    </source>
</evidence>
<dbReference type="PROSITE" id="PS51198">
    <property type="entry name" value="UVRD_HELICASE_ATP_BIND"/>
    <property type="match status" value="1"/>
</dbReference>
<dbReference type="RefSeq" id="WP_154417668.1">
    <property type="nucleotide sequence ID" value="NZ_VUNS01000006.1"/>
</dbReference>
<evidence type="ECO:0000256" key="15">
    <source>
        <dbReference type="ARBA" id="ARBA00048988"/>
    </source>
</evidence>
<keyword evidence="18" id="KW-1133">Transmembrane helix</keyword>
<organism evidence="21 22">
    <name type="scientific">Victivallis lenta</name>
    <dbReference type="NCBI Taxonomy" id="2606640"/>
    <lineage>
        <taxon>Bacteria</taxon>
        <taxon>Pseudomonadati</taxon>
        <taxon>Lentisphaerota</taxon>
        <taxon>Lentisphaeria</taxon>
        <taxon>Victivallales</taxon>
        <taxon>Victivallaceae</taxon>
        <taxon>Victivallis</taxon>
    </lineage>
</organism>
<dbReference type="EMBL" id="VUNS01000006">
    <property type="protein sequence ID" value="MST96883.1"/>
    <property type="molecule type" value="Genomic_DNA"/>
</dbReference>
<keyword evidence="7" id="KW-0269">Exonuclease</keyword>
<evidence type="ECO:0000256" key="2">
    <source>
        <dbReference type="ARBA" id="ARBA00022723"/>
    </source>
</evidence>
<dbReference type="GO" id="GO:0008854">
    <property type="term" value="F:exodeoxyribonuclease V activity"/>
    <property type="evidence" value="ECO:0007669"/>
    <property type="project" value="InterPro"/>
</dbReference>
<keyword evidence="5 16" id="KW-0378">Hydrolase</keyword>
<comment type="catalytic activity">
    <reaction evidence="15">
        <text>ATP + H2O = ADP + phosphate + H(+)</text>
        <dbReference type="Rhea" id="RHEA:13065"/>
        <dbReference type="ChEBI" id="CHEBI:15377"/>
        <dbReference type="ChEBI" id="CHEBI:15378"/>
        <dbReference type="ChEBI" id="CHEBI:30616"/>
        <dbReference type="ChEBI" id="CHEBI:43474"/>
        <dbReference type="ChEBI" id="CHEBI:456216"/>
        <dbReference type="EC" id="5.6.2.4"/>
    </reaction>
</comment>
<keyword evidence="4" id="KW-0227">DNA damage</keyword>
<accession>A0A844G162</accession>
<dbReference type="GO" id="GO:0000725">
    <property type="term" value="P:recombinational repair"/>
    <property type="evidence" value="ECO:0007669"/>
    <property type="project" value="TreeGrafter"/>
</dbReference>
<dbReference type="InterPro" id="IPR027417">
    <property type="entry name" value="P-loop_NTPase"/>
</dbReference>
<dbReference type="GO" id="GO:0005524">
    <property type="term" value="F:ATP binding"/>
    <property type="evidence" value="ECO:0007669"/>
    <property type="project" value="UniProtKB-UniRule"/>
</dbReference>
<evidence type="ECO:0000256" key="12">
    <source>
        <dbReference type="ARBA" id="ARBA00023235"/>
    </source>
</evidence>
<evidence type="ECO:0000256" key="4">
    <source>
        <dbReference type="ARBA" id="ARBA00022763"/>
    </source>
</evidence>
<keyword evidence="12" id="KW-0413">Isomerase</keyword>
<dbReference type="HAMAP" id="MF_01485">
    <property type="entry name" value="RecB"/>
    <property type="match status" value="1"/>
</dbReference>
<feature type="domain" description="UvrD-like helicase ATP-binding" evidence="19">
    <location>
        <begin position="1"/>
        <end position="449"/>
    </location>
</feature>
<keyword evidence="10" id="KW-0238">DNA-binding</keyword>
<dbReference type="InterPro" id="IPR014017">
    <property type="entry name" value="DNA_helicase_UvrD-like_C"/>
</dbReference>
<dbReference type="GO" id="GO:0005829">
    <property type="term" value="C:cytosol"/>
    <property type="evidence" value="ECO:0007669"/>
    <property type="project" value="TreeGrafter"/>
</dbReference>
<evidence type="ECO:0000259" key="20">
    <source>
        <dbReference type="PROSITE" id="PS51217"/>
    </source>
</evidence>
<keyword evidence="2" id="KW-0479">Metal-binding</keyword>
<proteinExistence type="inferred from homology"/>
<keyword evidence="8 16" id="KW-0067">ATP-binding</keyword>
<dbReference type="Gene3D" id="1.10.486.10">
    <property type="entry name" value="PCRA, domain 4"/>
    <property type="match status" value="1"/>
</dbReference>
<dbReference type="GO" id="GO:0003677">
    <property type="term" value="F:DNA binding"/>
    <property type="evidence" value="ECO:0007669"/>
    <property type="project" value="UniProtKB-KW"/>
</dbReference>
<evidence type="ECO:0000256" key="1">
    <source>
        <dbReference type="ARBA" id="ARBA00022722"/>
    </source>
</evidence>
<evidence type="ECO:0000256" key="16">
    <source>
        <dbReference type="PROSITE-ProRule" id="PRU00560"/>
    </source>
</evidence>
<dbReference type="PANTHER" id="PTHR11070">
    <property type="entry name" value="UVRD / RECB / PCRA DNA HELICASE FAMILY MEMBER"/>
    <property type="match status" value="1"/>
</dbReference>
<evidence type="ECO:0000256" key="3">
    <source>
        <dbReference type="ARBA" id="ARBA00022741"/>
    </source>
</evidence>
<dbReference type="GO" id="GO:0043138">
    <property type="term" value="F:3'-5' DNA helicase activity"/>
    <property type="evidence" value="ECO:0007669"/>
    <property type="project" value="UniProtKB-EC"/>
</dbReference>
<keyword evidence="1" id="KW-0540">Nuclease</keyword>
<dbReference type="PANTHER" id="PTHR11070:SF23">
    <property type="entry name" value="RECBCD ENZYME SUBUNIT RECB"/>
    <property type="match status" value="1"/>
</dbReference>
<evidence type="ECO:0000256" key="6">
    <source>
        <dbReference type="ARBA" id="ARBA00022806"/>
    </source>
</evidence>
<evidence type="ECO:0000256" key="5">
    <source>
        <dbReference type="ARBA" id="ARBA00022801"/>
    </source>
</evidence>
<dbReference type="GO" id="GO:0009338">
    <property type="term" value="C:exodeoxyribonuclease V complex"/>
    <property type="evidence" value="ECO:0007669"/>
    <property type="project" value="TreeGrafter"/>
</dbReference>
<dbReference type="SUPFAM" id="SSF52980">
    <property type="entry name" value="Restriction endonuclease-like"/>
    <property type="match status" value="1"/>
</dbReference>
<evidence type="ECO:0000256" key="7">
    <source>
        <dbReference type="ARBA" id="ARBA00022839"/>
    </source>
</evidence>
<keyword evidence="18" id="KW-0812">Transmembrane</keyword>
<sequence>MNERPDYLDYRLDGWNLIEAAAGTGKTYTIQNLAVRFLLERRLPIRSLLVVTFTEAAAAELKERIRAVLGTMLDAATGAEPASERERLLLERAAEAGVPREACAGLLKNALSSFDDAAISTIHGFCARVLGENAFESGVLFRSELVKDTSGMIAELGMDFYRRIFYAPGPKLRNAMAEAAGITPESLTGPAKLKAAHPELVIRTPLAGTEEEAELILREAESIISELQNADLAGALAEAAPYLNKLGNFAAADAPAAAEAALRKPDTAEALKCLSGLGLSVLETKVKKRLKGTTPEEVKARLAAGPFRLADRLAELVRDYGNALKLAAAAFIRHGFEQRRKRENLQTFNDLLQEVHHALHAASSPLPAVLRQRYPVGIVDEFQDTDPVQYEIFTSIFRPPEGTLYMVGDPRQAIYAFRGGDIAVYRRAVRELEAAGGRKYTLTANYRSAAAMIADVNTLFHRHADPFADPSITFPEVRAPEPAPALLRNGVPEAHPLRIIRLPDANEAECRSRTARAVLELLSDPSLALPGRGESGIRPRDIAILVLRGYEAELLAAELHALHIPAVFTRTGNIFDSEDARELLTVLRAVASNDVRRLPNLLATPIGGMPVAAIAELQTERGERELAEEQTKLRELQTIWENGSFIEFFNALLTARQVRKRYPALPRGERKLTNLLQLGDLLEQESARRGLSPAGVADFLAERIADPDKGDGEEYQQLLETDREAVTLMTIHGSKGLEFPIVLLPGLHLGDAEKRAELFHNAGGKLEYDLTDSPEGKRKAQDERLQELLRLAYVAVTRAKHHCRIFWGKGPKATAPDWLFRMREAGARGTSPVQALLADPPEPQIPAELLDPETAPEPPPFYRQDPGATLELELPPVRLGIDSGWQFVSYSSLSPQGGADTPYDYDEKEQEPGTPGELPDGGIFAVRGGAAAGNAWHRIFELADFSAGEEELRALALPQLTDFGLLRGGEDPEEKLKLTVRMAQDVFRSPLRGADGVAFRLAEVPRRERLSELEFAYRFRSGFTTKQLRRLLECYAAERFGLCEWPVWNRTVSGGCLNGFIDLFFRHHGRYFILDWKSNRLGGRSANFLPERLPAAMAGSFYFLQYLIYTVAAVKYLRMRLGRFDEAEYESLFGGVFYLFVRGVSPDHPGRGVFHDKPPYELVRQLEELIG</sequence>
<dbReference type="SUPFAM" id="SSF52540">
    <property type="entry name" value="P-loop containing nucleoside triphosphate hydrolases"/>
    <property type="match status" value="1"/>
</dbReference>
<evidence type="ECO:0000256" key="10">
    <source>
        <dbReference type="ARBA" id="ARBA00023125"/>
    </source>
</evidence>
<dbReference type="Gene3D" id="3.40.50.300">
    <property type="entry name" value="P-loop containing nucleotide triphosphate hydrolases"/>
    <property type="match status" value="2"/>
</dbReference>
<name>A0A844G162_9BACT</name>
<dbReference type="AlphaFoldDB" id="A0A844G162"/>
<evidence type="ECO:0000256" key="17">
    <source>
        <dbReference type="SAM" id="MobiDB-lite"/>
    </source>
</evidence>
<evidence type="ECO:0000256" key="18">
    <source>
        <dbReference type="SAM" id="Phobius"/>
    </source>
</evidence>
<dbReference type="InterPro" id="IPR000212">
    <property type="entry name" value="DNA_helicase_UvrD/REP"/>
</dbReference>
<feature type="domain" description="UvrD-like helicase C-terminal" evidence="20">
    <location>
        <begin position="462"/>
        <end position="736"/>
    </location>
</feature>
<dbReference type="Gene3D" id="1.10.3170.10">
    <property type="entry name" value="Recbcd, chain B, domain 2"/>
    <property type="match status" value="1"/>
</dbReference>
<dbReference type="Proteomes" id="UP000435649">
    <property type="component" value="Unassembled WGS sequence"/>
</dbReference>
<reference evidence="21 22" key="1">
    <citation type="submission" date="2019-08" db="EMBL/GenBank/DDBJ databases">
        <title>In-depth cultivation of the pig gut microbiome towards novel bacterial diversity and tailored functional studies.</title>
        <authorList>
            <person name="Wylensek D."/>
            <person name="Hitch T.C.A."/>
            <person name="Clavel T."/>
        </authorList>
    </citation>
    <scope>NUCLEOTIDE SEQUENCE [LARGE SCALE GENOMIC DNA]</scope>
    <source>
        <strain evidence="21 22">BBE-744-WT-12</strain>
    </source>
</reference>
<evidence type="ECO:0000313" key="22">
    <source>
        <dbReference type="Proteomes" id="UP000435649"/>
    </source>
</evidence>
<keyword evidence="18" id="KW-0472">Membrane</keyword>
<keyword evidence="6 16" id="KW-0347">Helicase</keyword>
<feature type="binding site" evidence="16">
    <location>
        <begin position="20"/>
        <end position="27"/>
    </location>
    <ligand>
        <name>ATP</name>
        <dbReference type="ChEBI" id="CHEBI:30616"/>
    </ligand>
</feature>
<dbReference type="EC" id="5.6.2.4" evidence="14"/>
<dbReference type="InterPro" id="IPR011604">
    <property type="entry name" value="PDDEXK-like_dom_sf"/>
</dbReference>
<keyword evidence="9" id="KW-0460">Magnesium</keyword>
<evidence type="ECO:0000259" key="19">
    <source>
        <dbReference type="PROSITE" id="PS51198"/>
    </source>
</evidence>
<dbReference type="Pfam" id="PF00580">
    <property type="entry name" value="UvrD-helicase"/>
    <property type="match status" value="1"/>
</dbReference>
<dbReference type="InterPro" id="IPR011335">
    <property type="entry name" value="Restrct_endonuc-II-like"/>
</dbReference>
<evidence type="ECO:0000256" key="8">
    <source>
        <dbReference type="ARBA" id="ARBA00022840"/>
    </source>
</evidence>
<dbReference type="Pfam" id="PF13361">
    <property type="entry name" value="UvrD_C"/>
    <property type="match status" value="1"/>
</dbReference>
<keyword evidence="11" id="KW-0234">DNA repair</keyword>
<protein>
    <recommendedName>
        <fullName evidence="14">DNA 3'-5' helicase</fullName>
        <ecNumber evidence="14">5.6.2.4</ecNumber>
    </recommendedName>
</protein>
<evidence type="ECO:0000313" key="21">
    <source>
        <dbReference type="EMBL" id="MST96883.1"/>
    </source>
</evidence>
<gene>
    <name evidence="21" type="ORF">FYJ85_07455</name>
</gene>
<dbReference type="PROSITE" id="PS51217">
    <property type="entry name" value="UVRD_HELICASE_CTER"/>
    <property type="match status" value="1"/>
</dbReference>
<keyword evidence="22" id="KW-1185">Reference proteome</keyword>
<comment type="catalytic activity">
    <reaction evidence="13">
        <text>Couples ATP hydrolysis with the unwinding of duplex DNA by translocating in the 3'-5' direction.</text>
        <dbReference type="EC" id="5.6.2.4"/>
    </reaction>
</comment>
<evidence type="ECO:0000256" key="9">
    <source>
        <dbReference type="ARBA" id="ARBA00022842"/>
    </source>
</evidence>
<dbReference type="CDD" id="cd22352">
    <property type="entry name" value="RecB_C-like"/>
    <property type="match status" value="1"/>
</dbReference>
<dbReference type="InterPro" id="IPR014016">
    <property type="entry name" value="UvrD-like_ATP-bd"/>
</dbReference>
<feature type="transmembrane region" description="Helical" evidence="18">
    <location>
        <begin position="1093"/>
        <end position="1114"/>
    </location>
</feature>
<feature type="region of interest" description="Disordered" evidence="17">
    <location>
        <begin position="896"/>
        <end position="918"/>
    </location>
</feature>
<comment type="caution">
    <text evidence="21">The sequence shown here is derived from an EMBL/GenBank/DDBJ whole genome shotgun (WGS) entry which is preliminary data.</text>
</comment>
<dbReference type="GO" id="GO:0046872">
    <property type="term" value="F:metal ion binding"/>
    <property type="evidence" value="ECO:0007669"/>
    <property type="project" value="UniProtKB-KW"/>
</dbReference>
<dbReference type="Gene3D" id="3.90.320.10">
    <property type="match status" value="1"/>
</dbReference>
<keyword evidence="3 16" id="KW-0547">Nucleotide-binding</keyword>
<evidence type="ECO:0000256" key="11">
    <source>
        <dbReference type="ARBA" id="ARBA00023204"/>
    </source>
</evidence>
<dbReference type="InterPro" id="IPR004586">
    <property type="entry name" value="RecB"/>
</dbReference>